<reference evidence="2" key="1">
    <citation type="submission" date="2018-11" db="EMBL/GenBank/DDBJ databases">
        <authorList>
            <person name="Alioto T."/>
            <person name="Alioto T."/>
        </authorList>
    </citation>
    <scope>NUCLEOTIDE SEQUENCE</scope>
</reference>
<accession>A0A8B6D9L6</accession>
<evidence type="ECO:0000256" key="1">
    <source>
        <dbReference type="SAM" id="Phobius"/>
    </source>
</evidence>
<gene>
    <name evidence="2" type="ORF">MGAL_10B071097</name>
</gene>
<evidence type="ECO:0000313" key="2">
    <source>
        <dbReference type="EMBL" id="VDI15542.1"/>
    </source>
</evidence>
<dbReference type="EMBL" id="UYJE01002992">
    <property type="protein sequence ID" value="VDI15542.1"/>
    <property type="molecule type" value="Genomic_DNA"/>
</dbReference>
<keyword evidence="1" id="KW-0472">Membrane</keyword>
<dbReference type="AlphaFoldDB" id="A0A8B6D9L6"/>
<keyword evidence="3" id="KW-1185">Reference proteome</keyword>
<organism evidence="2 3">
    <name type="scientific">Mytilus galloprovincialis</name>
    <name type="common">Mediterranean mussel</name>
    <dbReference type="NCBI Taxonomy" id="29158"/>
    <lineage>
        <taxon>Eukaryota</taxon>
        <taxon>Metazoa</taxon>
        <taxon>Spiralia</taxon>
        <taxon>Lophotrochozoa</taxon>
        <taxon>Mollusca</taxon>
        <taxon>Bivalvia</taxon>
        <taxon>Autobranchia</taxon>
        <taxon>Pteriomorphia</taxon>
        <taxon>Mytilida</taxon>
        <taxon>Mytiloidea</taxon>
        <taxon>Mytilidae</taxon>
        <taxon>Mytilinae</taxon>
        <taxon>Mytilus</taxon>
    </lineage>
</organism>
<keyword evidence="1" id="KW-1133">Transmembrane helix</keyword>
<dbReference type="OrthoDB" id="6162414at2759"/>
<evidence type="ECO:0000313" key="3">
    <source>
        <dbReference type="Proteomes" id="UP000596742"/>
    </source>
</evidence>
<comment type="caution">
    <text evidence="2">The sequence shown here is derived from an EMBL/GenBank/DDBJ whole genome shotgun (WGS) entry which is preliminary data.</text>
</comment>
<name>A0A8B6D9L6_MYTGA</name>
<keyword evidence="1" id="KW-0812">Transmembrane</keyword>
<protein>
    <submittedName>
        <fullName evidence="2">Uncharacterized protein</fullName>
    </submittedName>
</protein>
<dbReference type="Proteomes" id="UP000596742">
    <property type="component" value="Unassembled WGS sequence"/>
</dbReference>
<sequence>MGVSIGGVLFLMTIAIILMMVAMYTRRRRQRRRGFKSSSSSDADTPYGIGLKYHPFQADTYAGGPEYYNRMFMHGAGPWSEAEYPNQAYMMKDLVYLPECPYWFNGKLYCAIFPIKTIVAQTAKLLMITFSKKTYLCEVV</sequence>
<proteinExistence type="predicted"/>
<feature type="transmembrane region" description="Helical" evidence="1">
    <location>
        <begin position="6"/>
        <end position="25"/>
    </location>
</feature>